<dbReference type="AlphaFoldDB" id="A0AAV1H968"/>
<accession>A0AAV1H968</accession>
<keyword evidence="3" id="KW-1185">Reference proteome</keyword>
<evidence type="ECO:0000313" key="2">
    <source>
        <dbReference type="EMBL" id="CAJ1082368.1"/>
    </source>
</evidence>
<organism evidence="2 3">
    <name type="scientific">Xyrichtys novacula</name>
    <name type="common">Pearly razorfish</name>
    <name type="synonym">Hemipteronotus novacula</name>
    <dbReference type="NCBI Taxonomy" id="13765"/>
    <lineage>
        <taxon>Eukaryota</taxon>
        <taxon>Metazoa</taxon>
        <taxon>Chordata</taxon>
        <taxon>Craniata</taxon>
        <taxon>Vertebrata</taxon>
        <taxon>Euteleostomi</taxon>
        <taxon>Actinopterygii</taxon>
        <taxon>Neopterygii</taxon>
        <taxon>Teleostei</taxon>
        <taxon>Neoteleostei</taxon>
        <taxon>Acanthomorphata</taxon>
        <taxon>Eupercaria</taxon>
        <taxon>Labriformes</taxon>
        <taxon>Labridae</taxon>
        <taxon>Xyrichtys</taxon>
    </lineage>
</organism>
<dbReference type="Proteomes" id="UP001178508">
    <property type="component" value="Chromosome 20"/>
</dbReference>
<feature type="compositionally biased region" description="Basic and acidic residues" evidence="1">
    <location>
        <begin position="90"/>
        <end position="99"/>
    </location>
</feature>
<proteinExistence type="predicted"/>
<name>A0AAV1H968_XYRNO</name>
<evidence type="ECO:0000256" key="1">
    <source>
        <dbReference type="SAM" id="MobiDB-lite"/>
    </source>
</evidence>
<reference evidence="2" key="1">
    <citation type="submission" date="2023-08" db="EMBL/GenBank/DDBJ databases">
        <authorList>
            <person name="Alioto T."/>
            <person name="Alioto T."/>
            <person name="Gomez Garrido J."/>
        </authorList>
    </citation>
    <scope>NUCLEOTIDE SEQUENCE</scope>
</reference>
<gene>
    <name evidence="2" type="ORF">XNOV1_A001857</name>
</gene>
<feature type="compositionally biased region" description="Basic and acidic residues" evidence="1">
    <location>
        <begin position="39"/>
        <end position="54"/>
    </location>
</feature>
<dbReference type="EMBL" id="OY660883">
    <property type="protein sequence ID" value="CAJ1082368.1"/>
    <property type="molecule type" value="Genomic_DNA"/>
</dbReference>
<protein>
    <submittedName>
        <fullName evidence="2">Uncharacterized protein</fullName>
    </submittedName>
</protein>
<feature type="region of interest" description="Disordered" evidence="1">
    <location>
        <begin position="39"/>
        <end position="99"/>
    </location>
</feature>
<sequence>MRKERERKGMIQDGEEEVWDEKEVGEERVKERMWMREEGGEHVTRKNGGVREGEQVGVGGVRKRERLGQTDIEKKKKKKKEKGGLVSRQTDGRRDGQFV</sequence>
<evidence type="ECO:0000313" key="3">
    <source>
        <dbReference type="Proteomes" id="UP001178508"/>
    </source>
</evidence>